<reference evidence="2 3" key="1">
    <citation type="journal article" date="2017" name="Curr. Biol.">
        <title>The Evolution of Venom by Co-option of Single-Copy Genes.</title>
        <authorList>
            <person name="Martinson E.O."/>
            <person name="Mrinalini"/>
            <person name="Kelkar Y.D."/>
            <person name="Chang C.H."/>
            <person name="Werren J.H."/>
        </authorList>
    </citation>
    <scope>NUCLEOTIDE SEQUENCE [LARGE SCALE GENOMIC DNA]</scope>
    <source>
        <strain evidence="2 3">Alberta</strain>
        <tissue evidence="2">Whole body</tissue>
    </source>
</reference>
<dbReference type="OrthoDB" id="8192535at2759"/>
<feature type="compositionally biased region" description="Basic and acidic residues" evidence="1">
    <location>
        <begin position="52"/>
        <end position="62"/>
    </location>
</feature>
<dbReference type="STRING" id="543379.A0A232EFQ5"/>
<proteinExistence type="predicted"/>
<dbReference type="EMBL" id="NNAY01004953">
    <property type="protein sequence ID" value="OXU17190.1"/>
    <property type="molecule type" value="Genomic_DNA"/>
</dbReference>
<keyword evidence="3" id="KW-1185">Reference proteome</keyword>
<evidence type="ECO:0000256" key="1">
    <source>
        <dbReference type="SAM" id="MobiDB-lite"/>
    </source>
</evidence>
<organism evidence="2 3">
    <name type="scientific">Trichomalopsis sarcophagae</name>
    <dbReference type="NCBI Taxonomy" id="543379"/>
    <lineage>
        <taxon>Eukaryota</taxon>
        <taxon>Metazoa</taxon>
        <taxon>Ecdysozoa</taxon>
        <taxon>Arthropoda</taxon>
        <taxon>Hexapoda</taxon>
        <taxon>Insecta</taxon>
        <taxon>Pterygota</taxon>
        <taxon>Neoptera</taxon>
        <taxon>Endopterygota</taxon>
        <taxon>Hymenoptera</taxon>
        <taxon>Apocrita</taxon>
        <taxon>Proctotrupomorpha</taxon>
        <taxon>Chalcidoidea</taxon>
        <taxon>Pteromalidae</taxon>
        <taxon>Pteromalinae</taxon>
        <taxon>Trichomalopsis</taxon>
    </lineage>
</organism>
<dbReference type="AlphaFoldDB" id="A0A232EFQ5"/>
<feature type="region of interest" description="Disordered" evidence="1">
    <location>
        <begin position="32"/>
        <end position="79"/>
    </location>
</feature>
<feature type="compositionally biased region" description="Low complexity" evidence="1">
    <location>
        <begin position="41"/>
        <end position="51"/>
    </location>
</feature>
<name>A0A232EFQ5_9HYME</name>
<comment type="caution">
    <text evidence="2">The sequence shown here is derived from an EMBL/GenBank/DDBJ whole genome shotgun (WGS) entry which is preliminary data.</text>
</comment>
<gene>
    <name evidence="2" type="ORF">TSAR_014738</name>
</gene>
<sequence length="134" mass="15196">MLVIQILKIHNLIAATKSFSFDRREARPISKKRITFHTKDSNVSQSQQKVNSKSEPKEDKKSQSKASAQSSLAPLDDDADNQGFAEWLRSGDGVDMMRLFVIANSLVVLLTMTWPHIQLTFGIIRELIFGEDEY</sequence>
<evidence type="ECO:0000313" key="3">
    <source>
        <dbReference type="Proteomes" id="UP000215335"/>
    </source>
</evidence>
<protein>
    <submittedName>
        <fullName evidence="2">Uncharacterized protein</fullName>
    </submittedName>
</protein>
<dbReference type="Proteomes" id="UP000215335">
    <property type="component" value="Unassembled WGS sequence"/>
</dbReference>
<accession>A0A232EFQ5</accession>
<evidence type="ECO:0000313" key="2">
    <source>
        <dbReference type="EMBL" id="OXU17190.1"/>
    </source>
</evidence>